<accession>A0A939SPK2</accession>
<organism evidence="1 2">
    <name type="scientific">Providencia rettgeri</name>
    <dbReference type="NCBI Taxonomy" id="587"/>
    <lineage>
        <taxon>Bacteria</taxon>
        <taxon>Pseudomonadati</taxon>
        <taxon>Pseudomonadota</taxon>
        <taxon>Gammaproteobacteria</taxon>
        <taxon>Enterobacterales</taxon>
        <taxon>Morganellaceae</taxon>
        <taxon>Providencia</taxon>
    </lineage>
</organism>
<reference evidence="1" key="1">
    <citation type="submission" date="2021-03" db="EMBL/GenBank/DDBJ databases">
        <title>Molecular epidemiology and mechanisms of colistin and carbapenem resistance in Enterobacteriaceae from clinical isolates, the environment and porcine samples in Pretoria, South Africa.</title>
        <authorList>
            <person name="Bogoshi D."/>
            <person name="Mbelle N.M."/>
            <person name="Naidoo V."/>
            <person name="Osei Sekyere J."/>
        </authorList>
    </citation>
    <scope>NUCLEOTIDE SEQUENCE</scope>
    <source>
        <strain evidence="1">C052</strain>
    </source>
</reference>
<proteinExistence type="predicted"/>
<comment type="caution">
    <text evidence="1">The sequence shown here is derived from an EMBL/GenBank/DDBJ whole genome shotgun (WGS) entry which is preliminary data.</text>
</comment>
<dbReference type="Proteomes" id="UP000664477">
    <property type="component" value="Unassembled WGS sequence"/>
</dbReference>
<dbReference type="EMBL" id="JAGETQ010000162">
    <property type="protein sequence ID" value="MBO1916602.1"/>
    <property type="molecule type" value="Genomic_DNA"/>
</dbReference>
<dbReference type="AlphaFoldDB" id="A0A939SPK2"/>
<gene>
    <name evidence="1" type="ORF">J4727_18180</name>
</gene>
<evidence type="ECO:0000313" key="1">
    <source>
        <dbReference type="EMBL" id="MBO1916602.1"/>
    </source>
</evidence>
<sequence length="122" mass="14186">MYPYHNLNLIQYAAFTRHGTVYLEPALALASCRQSIWWRRSALYRQEGKEFTNTEQRIINRMPVSFSLSRCLKPIADIAEYVLKSKSNSLISPPPHDIVVTTPFLVEIGTPRIQYLYSDRHD</sequence>
<name>A0A939SPK2_PRORE</name>
<protein>
    <submittedName>
        <fullName evidence="1">Uncharacterized protein</fullName>
    </submittedName>
</protein>
<evidence type="ECO:0000313" key="2">
    <source>
        <dbReference type="Proteomes" id="UP000664477"/>
    </source>
</evidence>